<protein>
    <recommendedName>
        <fullName evidence="1">BIG2 domain-containing protein</fullName>
    </recommendedName>
</protein>
<dbReference type="Gene3D" id="2.60.40.1080">
    <property type="match status" value="1"/>
</dbReference>
<proteinExistence type="predicted"/>
<accession>A0A806LIK8</accession>
<gene>
    <name evidence="2" type="ORF">AF91_11010</name>
</gene>
<dbReference type="SUPFAM" id="SSF49373">
    <property type="entry name" value="Invasin/intimin cell-adhesion fragments"/>
    <property type="match status" value="1"/>
</dbReference>
<reference evidence="2 3" key="1">
    <citation type="journal article" date="2014" name="Genome Announc.">
        <title>Whole Genome Sequence of the Probiotic Strain Lactobacillus paracasei N1115, Isolated from Traditional Chinese Fermented Milk.</title>
        <authorList>
            <person name="Wang S."/>
            <person name="Zhu H."/>
            <person name="He F."/>
            <person name="Luo Y."/>
            <person name="Kang Z."/>
            <person name="Lu C."/>
            <person name="Feng L."/>
            <person name="Lu X."/>
            <person name="Xue Y."/>
            <person name="Wang H."/>
        </authorList>
    </citation>
    <scope>NUCLEOTIDE SEQUENCE [LARGE SCALE GENOMIC DNA]</scope>
    <source>
        <strain evidence="2 3">N1115</strain>
    </source>
</reference>
<evidence type="ECO:0000313" key="3">
    <source>
        <dbReference type="Proteomes" id="UP000019441"/>
    </source>
</evidence>
<organism evidence="2 3">
    <name type="scientific">Lacticaseibacillus paracasei N1115</name>
    <dbReference type="NCBI Taxonomy" id="1446494"/>
    <lineage>
        <taxon>Bacteria</taxon>
        <taxon>Bacillati</taxon>
        <taxon>Bacillota</taxon>
        <taxon>Bacilli</taxon>
        <taxon>Lactobacillales</taxon>
        <taxon>Lactobacillaceae</taxon>
        <taxon>Lacticaseibacillus</taxon>
    </lineage>
</organism>
<name>A0A806LIK8_LACPA</name>
<evidence type="ECO:0000313" key="2">
    <source>
        <dbReference type="EMBL" id="AHJ33669.1"/>
    </source>
</evidence>
<dbReference type="SMART" id="SM00635">
    <property type="entry name" value="BID_2"/>
    <property type="match status" value="1"/>
</dbReference>
<dbReference type="Pfam" id="PF02368">
    <property type="entry name" value="Big_2"/>
    <property type="match status" value="1"/>
</dbReference>
<dbReference type="InterPro" id="IPR003343">
    <property type="entry name" value="Big_2"/>
</dbReference>
<dbReference type="KEGG" id="lpq:AF91_11010"/>
<feature type="domain" description="BIG2" evidence="1">
    <location>
        <begin position="2"/>
        <end position="77"/>
    </location>
</feature>
<dbReference type="InterPro" id="IPR008964">
    <property type="entry name" value="Invasin/intimin_cell_adhesion"/>
</dbReference>
<dbReference type="Proteomes" id="UP000019441">
    <property type="component" value="Chromosome"/>
</dbReference>
<evidence type="ECO:0000259" key="1">
    <source>
        <dbReference type="SMART" id="SM00635"/>
    </source>
</evidence>
<dbReference type="EMBL" id="CP007122">
    <property type="protein sequence ID" value="AHJ33669.1"/>
    <property type="molecule type" value="Genomic_DNA"/>
</dbReference>
<dbReference type="AlphaFoldDB" id="A0A806LIK8"/>
<sequence length="83" mass="7925">MSGVSLTPTTASIKVGATTALTATVSPEDATDKTVSYASSKTSVATVNSSGVVTGVSEGSATITATTHDGSKTASATVTVTAA</sequence>